<dbReference type="SUPFAM" id="SSF52833">
    <property type="entry name" value="Thioredoxin-like"/>
    <property type="match status" value="1"/>
</dbReference>
<dbReference type="GO" id="GO:0016491">
    <property type="term" value="F:oxidoreductase activity"/>
    <property type="evidence" value="ECO:0007669"/>
    <property type="project" value="InterPro"/>
</dbReference>
<name>A0A1H9DNT8_9GAMM</name>
<feature type="transmembrane region" description="Helical" evidence="1">
    <location>
        <begin position="17"/>
        <end position="35"/>
    </location>
</feature>
<reference evidence="3 4" key="1">
    <citation type="submission" date="2016-10" db="EMBL/GenBank/DDBJ databases">
        <authorList>
            <person name="de Groot N.N."/>
        </authorList>
    </citation>
    <scope>NUCLEOTIDE SEQUENCE [LARGE SCALE GENOMIC DNA]</scope>
    <source>
        <strain evidence="3 4">B7-7</strain>
    </source>
</reference>
<dbReference type="PANTHER" id="PTHR42852:SF17">
    <property type="entry name" value="THIOREDOXIN-LIKE PROTEIN HI_1115"/>
    <property type="match status" value="1"/>
</dbReference>
<evidence type="ECO:0000313" key="4">
    <source>
        <dbReference type="Proteomes" id="UP000199496"/>
    </source>
</evidence>
<dbReference type="RefSeq" id="WP_090207413.1">
    <property type="nucleotide sequence ID" value="NZ_FOFO01000018.1"/>
</dbReference>
<dbReference type="Pfam" id="PF00578">
    <property type="entry name" value="AhpC-TSA"/>
    <property type="match status" value="1"/>
</dbReference>
<proteinExistence type="predicted"/>
<accession>A0A1H9DNT8</accession>
<dbReference type="STRING" id="867345.SAMN05421693_11852"/>
<dbReference type="OrthoDB" id="9788279at2"/>
<dbReference type="EMBL" id="FOFO01000018">
    <property type="protein sequence ID" value="SEQ15180.1"/>
    <property type="molecule type" value="Genomic_DNA"/>
</dbReference>
<keyword evidence="4" id="KW-1185">Reference proteome</keyword>
<dbReference type="AlphaFoldDB" id="A0A1H9DNT8"/>
<dbReference type="InterPro" id="IPR013766">
    <property type="entry name" value="Thioredoxin_domain"/>
</dbReference>
<keyword evidence="1" id="KW-0472">Membrane</keyword>
<keyword evidence="1" id="KW-0812">Transmembrane</keyword>
<dbReference type="GO" id="GO:0016209">
    <property type="term" value="F:antioxidant activity"/>
    <property type="evidence" value="ECO:0007669"/>
    <property type="project" value="InterPro"/>
</dbReference>
<dbReference type="Gene3D" id="3.40.30.10">
    <property type="entry name" value="Glutaredoxin"/>
    <property type="match status" value="1"/>
</dbReference>
<dbReference type="CDD" id="cd03011">
    <property type="entry name" value="TlpA_like_ScsD_MtbDsbE"/>
    <property type="match status" value="1"/>
</dbReference>
<dbReference type="InterPro" id="IPR036249">
    <property type="entry name" value="Thioredoxin-like_sf"/>
</dbReference>
<feature type="domain" description="Thioredoxin" evidence="2">
    <location>
        <begin position="38"/>
        <end position="173"/>
    </location>
</feature>
<dbReference type="PANTHER" id="PTHR42852">
    <property type="entry name" value="THIOL:DISULFIDE INTERCHANGE PROTEIN DSBE"/>
    <property type="match status" value="1"/>
</dbReference>
<dbReference type="InterPro" id="IPR050553">
    <property type="entry name" value="Thioredoxin_ResA/DsbE_sf"/>
</dbReference>
<dbReference type="InterPro" id="IPR000866">
    <property type="entry name" value="AhpC/TSA"/>
</dbReference>
<organism evidence="3 4">
    <name type="scientific">Ectothiorhodospira magna</name>
    <dbReference type="NCBI Taxonomy" id="867345"/>
    <lineage>
        <taxon>Bacteria</taxon>
        <taxon>Pseudomonadati</taxon>
        <taxon>Pseudomonadota</taxon>
        <taxon>Gammaproteobacteria</taxon>
        <taxon>Chromatiales</taxon>
        <taxon>Ectothiorhodospiraceae</taxon>
        <taxon>Ectothiorhodospira</taxon>
    </lineage>
</organism>
<evidence type="ECO:0000256" key="1">
    <source>
        <dbReference type="SAM" id="Phobius"/>
    </source>
</evidence>
<keyword evidence="1" id="KW-1133">Transmembrane helix</keyword>
<sequence>MNKPETSPSRGRRWRRLAIELLIVVLIFLALKSWLQRDMISGEAPDFQAHLLDGTPVSLADYRGAPVLVHFWATWCGICRLEQGSIEAISHSWPVLTVAMQSGDADTLAAYMAEQGYTQAVIADEDGALAARFGVGAVPASFVVDAEGHIRFRERGLTTGWGLRLRLWLARIL</sequence>
<gene>
    <name evidence="3" type="ORF">SAMN05421693_11852</name>
</gene>
<dbReference type="PROSITE" id="PS51352">
    <property type="entry name" value="THIOREDOXIN_2"/>
    <property type="match status" value="1"/>
</dbReference>
<evidence type="ECO:0000313" key="3">
    <source>
        <dbReference type="EMBL" id="SEQ15180.1"/>
    </source>
</evidence>
<dbReference type="Proteomes" id="UP000199496">
    <property type="component" value="Unassembled WGS sequence"/>
</dbReference>
<evidence type="ECO:0000259" key="2">
    <source>
        <dbReference type="PROSITE" id="PS51352"/>
    </source>
</evidence>
<protein>
    <submittedName>
        <fullName evidence="3">Peroxiredoxin</fullName>
    </submittedName>
</protein>